<comment type="caution">
    <text evidence="2">The sequence shown here is derived from an EMBL/GenBank/DDBJ whole genome shotgun (WGS) entry which is preliminary data.</text>
</comment>
<proteinExistence type="predicted"/>
<keyword evidence="1" id="KW-0812">Transmembrane</keyword>
<evidence type="ECO:0000256" key="1">
    <source>
        <dbReference type="SAM" id="Phobius"/>
    </source>
</evidence>
<keyword evidence="1" id="KW-1133">Transmembrane helix</keyword>
<protein>
    <submittedName>
        <fullName evidence="2">Uncharacterized protein</fullName>
    </submittedName>
</protein>
<evidence type="ECO:0000313" key="2">
    <source>
        <dbReference type="EMBL" id="GAA5497544.1"/>
    </source>
</evidence>
<dbReference type="EMBL" id="BAABRL010000016">
    <property type="protein sequence ID" value="GAA5497544.1"/>
    <property type="molecule type" value="Genomic_DNA"/>
</dbReference>
<accession>A0ABP9V6M2</accession>
<gene>
    <name evidence="2" type="ORF">Rhal01_03740</name>
</gene>
<dbReference type="Proteomes" id="UP001424741">
    <property type="component" value="Unassembled WGS sequence"/>
</dbReference>
<feature type="transmembrane region" description="Helical" evidence="1">
    <location>
        <begin position="49"/>
        <end position="66"/>
    </location>
</feature>
<organism evidence="2 3">
    <name type="scientific">Rubritalea halochordaticola</name>
    <dbReference type="NCBI Taxonomy" id="714537"/>
    <lineage>
        <taxon>Bacteria</taxon>
        <taxon>Pseudomonadati</taxon>
        <taxon>Verrucomicrobiota</taxon>
        <taxon>Verrucomicrobiia</taxon>
        <taxon>Verrucomicrobiales</taxon>
        <taxon>Rubritaleaceae</taxon>
        <taxon>Rubritalea</taxon>
    </lineage>
</organism>
<dbReference type="RefSeq" id="WP_346190038.1">
    <property type="nucleotide sequence ID" value="NZ_BAABRL010000016.1"/>
</dbReference>
<keyword evidence="1" id="KW-0472">Membrane</keyword>
<evidence type="ECO:0000313" key="3">
    <source>
        <dbReference type="Proteomes" id="UP001424741"/>
    </source>
</evidence>
<reference evidence="2 3" key="1">
    <citation type="submission" date="2024-02" db="EMBL/GenBank/DDBJ databases">
        <title>Rubritalea halochordaticola NBRC 107102.</title>
        <authorList>
            <person name="Ichikawa N."/>
            <person name="Katano-Makiyama Y."/>
            <person name="Hidaka K."/>
        </authorList>
    </citation>
    <scope>NUCLEOTIDE SEQUENCE [LARGE SCALE GENOMIC DNA]</scope>
    <source>
        <strain evidence="2 3">NBRC 107102</strain>
    </source>
</reference>
<sequence length="116" mass="13321">MHPKINPDHQLEAMRISTIQQIKGLQICSWLLIAGMVFALIILTFIDRHILWFFIGIILYVLRHLARTQARSLEYQWLFAEKQLKETLEAPPKNSETQSKKLCLKSLQASSSATSA</sequence>
<feature type="transmembrane region" description="Helical" evidence="1">
    <location>
        <begin position="24"/>
        <end position="43"/>
    </location>
</feature>
<name>A0ABP9V6M2_9BACT</name>
<keyword evidence="3" id="KW-1185">Reference proteome</keyword>